<dbReference type="GO" id="GO:0005886">
    <property type="term" value="C:plasma membrane"/>
    <property type="evidence" value="ECO:0007669"/>
    <property type="project" value="UniProtKB-SubCell"/>
</dbReference>
<keyword evidence="3 10" id="KW-0812">Transmembrane</keyword>
<evidence type="ECO:0000256" key="4">
    <source>
        <dbReference type="ARBA" id="ARBA00022989"/>
    </source>
</evidence>
<evidence type="ECO:0000256" key="8">
    <source>
        <dbReference type="ARBA" id="ARBA00023180"/>
    </source>
</evidence>
<comment type="caution">
    <text evidence="12">The sequence shown here is derived from an EMBL/GenBank/DDBJ whole genome shotgun (WGS) entry which is preliminary data.</text>
</comment>
<evidence type="ECO:0000256" key="3">
    <source>
        <dbReference type="ARBA" id="ARBA00022692"/>
    </source>
</evidence>
<name>A0A7J7K5W8_BUGNE</name>
<evidence type="ECO:0000313" key="12">
    <source>
        <dbReference type="EMBL" id="KAF6034010.1"/>
    </source>
</evidence>
<organism evidence="12 13">
    <name type="scientific">Bugula neritina</name>
    <name type="common">Brown bryozoan</name>
    <name type="synonym">Sertularia neritina</name>
    <dbReference type="NCBI Taxonomy" id="10212"/>
    <lineage>
        <taxon>Eukaryota</taxon>
        <taxon>Metazoa</taxon>
        <taxon>Spiralia</taxon>
        <taxon>Lophotrochozoa</taxon>
        <taxon>Bryozoa</taxon>
        <taxon>Gymnolaemata</taxon>
        <taxon>Cheilostomatida</taxon>
        <taxon>Flustrina</taxon>
        <taxon>Buguloidea</taxon>
        <taxon>Bugulidae</taxon>
        <taxon>Bugula</taxon>
    </lineage>
</organism>
<accession>A0A7J7K5W8</accession>
<feature type="transmembrane region" description="Helical" evidence="10">
    <location>
        <begin position="400"/>
        <end position="424"/>
    </location>
</feature>
<evidence type="ECO:0000313" key="13">
    <source>
        <dbReference type="Proteomes" id="UP000593567"/>
    </source>
</evidence>
<feature type="transmembrane region" description="Helical" evidence="10">
    <location>
        <begin position="180"/>
        <end position="203"/>
    </location>
</feature>
<feature type="transmembrane region" description="Helical" evidence="10">
    <location>
        <begin position="363"/>
        <end position="388"/>
    </location>
</feature>
<proteinExistence type="predicted"/>
<keyword evidence="7" id="KW-0675">Receptor</keyword>
<keyword evidence="8" id="KW-0325">Glycoprotein</keyword>
<keyword evidence="13" id="KW-1185">Reference proteome</keyword>
<feature type="transmembrane region" description="Helical" evidence="10">
    <location>
        <begin position="305"/>
        <end position="325"/>
    </location>
</feature>
<dbReference type="SUPFAM" id="SSF81321">
    <property type="entry name" value="Family A G protein-coupled receptor-like"/>
    <property type="match status" value="1"/>
</dbReference>
<evidence type="ECO:0000256" key="5">
    <source>
        <dbReference type="ARBA" id="ARBA00023040"/>
    </source>
</evidence>
<dbReference type="InterPro" id="IPR000276">
    <property type="entry name" value="GPCR_Rhodpsn"/>
</dbReference>
<dbReference type="Pfam" id="PF00001">
    <property type="entry name" value="7tm_1"/>
    <property type="match status" value="1"/>
</dbReference>
<protein>
    <recommendedName>
        <fullName evidence="11">G-protein coupled receptors family 1 profile domain-containing protein</fullName>
    </recommendedName>
</protein>
<dbReference type="CDD" id="cd00637">
    <property type="entry name" value="7tm_classA_rhodopsin-like"/>
    <property type="match status" value="1"/>
</dbReference>
<dbReference type="OrthoDB" id="5357315at2759"/>
<keyword evidence="4 10" id="KW-1133">Transmembrane helix</keyword>
<dbReference type="AlphaFoldDB" id="A0A7J7K5W8"/>
<feature type="domain" description="G-protein coupled receptors family 1 profile" evidence="11">
    <location>
        <begin position="196"/>
        <end position="474"/>
    </location>
</feature>
<dbReference type="Pfam" id="PF02225">
    <property type="entry name" value="PA"/>
    <property type="match status" value="1"/>
</dbReference>
<dbReference type="PRINTS" id="PR00237">
    <property type="entry name" value="GPCRRHODOPSN"/>
</dbReference>
<keyword evidence="6 10" id="KW-0472">Membrane</keyword>
<evidence type="ECO:0000256" key="9">
    <source>
        <dbReference type="ARBA" id="ARBA00023224"/>
    </source>
</evidence>
<evidence type="ECO:0000256" key="7">
    <source>
        <dbReference type="ARBA" id="ARBA00023170"/>
    </source>
</evidence>
<dbReference type="PANTHER" id="PTHR24246:SF27">
    <property type="entry name" value="ADENOSINE RECEPTOR, ISOFORM A"/>
    <property type="match status" value="1"/>
</dbReference>
<dbReference type="PROSITE" id="PS50262">
    <property type="entry name" value="G_PROTEIN_RECEP_F1_2"/>
    <property type="match status" value="1"/>
</dbReference>
<keyword evidence="2" id="KW-1003">Cell membrane</keyword>
<keyword evidence="9" id="KW-0807">Transducer</keyword>
<dbReference type="GO" id="GO:0004930">
    <property type="term" value="F:G protein-coupled receptor activity"/>
    <property type="evidence" value="ECO:0007669"/>
    <property type="project" value="UniProtKB-KW"/>
</dbReference>
<dbReference type="Proteomes" id="UP000593567">
    <property type="component" value="Unassembled WGS sequence"/>
</dbReference>
<dbReference type="Gene3D" id="1.20.1070.10">
    <property type="entry name" value="Rhodopsin 7-helix transmembrane proteins"/>
    <property type="match status" value="1"/>
</dbReference>
<dbReference type="InterPro" id="IPR017452">
    <property type="entry name" value="GPCR_Rhodpsn_7TM"/>
</dbReference>
<dbReference type="InterPro" id="IPR046450">
    <property type="entry name" value="PA_dom_sf"/>
</dbReference>
<gene>
    <name evidence="12" type="ORF">EB796_007682</name>
</gene>
<evidence type="ECO:0000256" key="6">
    <source>
        <dbReference type="ARBA" id="ARBA00023136"/>
    </source>
</evidence>
<keyword evidence="5" id="KW-0297">G-protein coupled receptor</keyword>
<dbReference type="PANTHER" id="PTHR24246">
    <property type="entry name" value="OLFACTORY RECEPTOR AND ADENOSINE RECEPTOR"/>
    <property type="match status" value="1"/>
</dbReference>
<dbReference type="SUPFAM" id="SSF52025">
    <property type="entry name" value="PA domain"/>
    <property type="match status" value="1"/>
</dbReference>
<feature type="transmembrane region" description="Helical" evidence="10">
    <location>
        <begin position="260"/>
        <end position="284"/>
    </location>
</feature>
<evidence type="ECO:0000256" key="1">
    <source>
        <dbReference type="ARBA" id="ARBA00004651"/>
    </source>
</evidence>
<comment type="subcellular location">
    <subcellularLocation>
        <location evidence="1">Cell membrane</location>
        <topology evidence="1">Multi-pass membrane protein</topology>
    </subcellularLocation>
</comment>
<evidence type="ECO:0000256" key="2">
    <source>
        <dbReference type="ARBA" id="ARBA00022475"/>
    </source>
</evidence>
<dbReference type="Gene3D" id="3.50.30.30">
    <property type="match status" value="1"/>
</dbReference>
<reference evidence="12" key="1">
    <citation type="submission" date="2020-06" db="EMBL/GenBank/DDBJ databases">
        <title>Draft genome of Bugula neritina, a colonial animal packing powerful symbionts and potential medicines.</title>
        <authorList>
            <person name="Rayko M."/>
        </authorList>
    </citation>
    <scope>NUCLEOTIDE SEQUENCE [LARGE SCALE GENOMIC DNA]</scope>
    <source>
        <strain evidence="12">Kwan_BN1</strain>
    </source>
</reference>
<feature type="transmembrane region" description="Helical" evidence="10">
    <location>
        <begin position="215"/>
        <end position="240"/>
    </location>
</feature>
<sequence length="523" mass="59245">MSLLTLAACRSASTDFVDDCINPIKQHVTVSAIFRYGGSNSSVEFSKYGYAHLYNTPHGKVSGLVRIPEVNKYGCRNESYSADEVGDWIALVQRGNCTFNRKGEVALSLGAQGIIVYDNQKNSTPILMTGIPDGLPAVFLPRDVGDNLTQSIQTNKMAAFATLSEMVEDLVTHYKDPSNVVMPITACIMCPAAIILNIISLLAMYKYRGKEKPHLYLIGNLILTDLLVAIVSSISILLIYPQYDNFTKKTMFTQVYRPCINYTLAELWDMLMYSNLFTLLFLALEHYIAFKWPFKHKVLVTKKRVWIVIAISWMLSAAPAVYFLIKDFTFSSVESSCYEEKGFCWKRYYDMFINQTYAWEKSLYWVIVVSTVFVSMVLVYGYILIIVHKVKKRNRGFRKHYTALVTALCLVASFFVSYIFYYVIHVDAAIYKGYDTALQNGIHIQLKKFCPACTLILDYLLTGTLGAILDPIIYCVRTKEVKGVLNRFFKTKIFLRRPSVTSSTGYVKGAQISTTDVVADDHV</sequence>
<evidence type="ECO:0000259" key="11">
    <source>
        <dbReference type="PROSITE" id="PS50262"/>
    </source>
</evidence>
<evidence type="ECO:0000256" key="10">
    <source>
        <dbReference type="SAM" id="Phobius"/>
    </source>
</evidence>
<dbReference type="EMBL" id="VXIV02001179">
    <property type="protein sequence ID" value="KAF6034010.1"/>
    <property type="molecule type" value="Genomic_DNA"/>
</dbReference>
<dbReference type="InterPro" id="IPR003137">
    <property type="entry name" value="PA_domain"/>
</dbReference>